<evidence type="ECO:0000256" key="1">
    <source>
        <dbReference type="SAM" id="MobiDB-lite"/>
    </source>
</evidence>
<dbReference type="EMBL" id="MU854427">
    <property type="protein sequence ID" value="KAK4038522.1"/>
    <property type="molecule type" value="Genomic_DNA"/>
</dbReference>
<sequence length="518" mass="56105">MARLAVLVALLAHLQPALASFYTVTSYFVWSETSSKLYSTCVENCRYYTMTETLTVQPTVTPTATPLSTRTRTYTYDDVEVVSIFVAASAVAESDLVPTSTTSDNAYTQYVVPITWTAPSSCPTPFKVTTYQGAYLPYDVRPYVTAASTATSIDARGDSTVTYITKFLDMTALPPASRATGTPTNDYYYTYYVKNCRNPTATNYAEYFGPTYTADSGSGSGGGSSRGGGGSSDWDSDWTVCSAMTGCVALATWIIVVATILPLIFLLGFVESYCWFRRMMLGKSALRLGTVCWCCLSLWFILLTRKSPTRSEQDQLLLKQYWATLGAGTRIKYWFKYGLRWRYPVELLGNPDGTNPAVVMAAGAPPPPPPGQQGGDGTVGDGSEKMQATAQQEPVFIPYPGQPYPGQPYMQPVPGQPYPAQPGVPLPQGYMMMPVPPQGAYAPGQQPVFAPGPPPQMGDGQQQQEQQQPYPPFIPSPSPAQTGTTEAPSMQPTPPPPGQGQQQPPPPGTQQQHQPPQS</sequence>
<keyword evidence="2" id="KW-0472">Membrane</keyword>
<organism evidence="4 5">
    <name type="scientific">Parachaetomium inaequale</name>
    <dbReference type="NCBI Taxonomy" id="2588326"/>
    <lineage>
        <taxon>Eukaryota</taxon>
        <taxon>Fungi</taxon>
        <taxon>Dikarya</taxon>
        <taxon>Ascomycota</taxon>
        <taxon>Pezizomycotina</taxon>
        <taxon>Sordariomycetes</taxon>
        <taxon>Sordariomycetidae</taxon>
        <taxon>Sordariales</taxon>
        <taxon>Chaetomiaceae</taxon>
        <taxon>Parachaetomium</taxon>
    </lineage>
</organism>
<dbReference type="Proteomes" id="UP001303115">
    <property type="component" value="Unassembled WGS sequence"/>
</dbReference>
<reference evidence="5" key="1">
    <citation type="journal article" date="2023" name="Mol. Phylogenet. Evol.">
        <title>Genome-scale phylogeny and comparative genomics of the fungal order Sordariales.</title>
        <authorList>
            <person name="Hensen N."/>
            <person name="Bonometti L."/>
            <person name="Westerberg I."/>
            <person name="Brannstrom I.O."/>
            <person name="Guillou S."/>
            <person name="Cros-Aarteil S."/>
            <person name="Calhoun S."/>
            <person name="Haridas S."/>
            <person name="Kuo A."/>
            <person name="Mondo S."/>
            <person name="Pangilinan J."/>
            <person name="Riley R."/>
            <person name="LaButti K."/>
            <person name="Andreopoulos B."/>
            <person name="Lipzen A."/>
            <person name="Chen C."/>
            <person name="Yan M."/>
            <person name="Daum C."/>
            <person name="Ng V."/>
            <person name="Clum A."/>
            <person name="Steindorff A."/>
            <person name="Ohm R.A."/>
            <person name="Martin F."/>
            <person name="Silar P."/>
            <person name="Natvig D.O."/>
            <person name="Lalanne C."/>
            <person name="Gautier V."/>
            <person name="Ament-Velasquez S.L."/>
            <person name="Kruys A."/>
            <person name="Hutchinson M.I."/>
            <person name="Powell A.J."/>
            <person name="Barry K."/>
            <person name="Miller A.N."/>
            <person name="Grigoriev I.V."/>
            <person name="Debuchy R."/>
            <person name="Gladieux P."/>
            <person name="Hiltunen Thoren M."/>
            <person name="Johannesson H."/>
        </authorList>
    </citation>
    <scope>NUCLEOTIDE SEQUENCE [LARGE SCALE GENOMIC DNA]</scope>
    <source>
        <strain evidence="5">CBS 284.82</strain>
    </source>
</reference>
<accession>A0AAN6PCQ0</accession>
<keyword evidence="3" id="KW-0732">Signal</keyword>
<feature type="signal peptide" evidence="3">
    <location>
        <begin position="1"/>
        <end position="19"/>
    </location>
</feature>
<name>A0AAN6PCQ0_9PEZI</name>
<keyword evidence="5" id="KW-1185">Reference proteome</keyword>
<evidence type="ECO:0000313" key="5">
    <source>
        <dbReference type="Proteomes" id="UP001303115"/>
    </source>
</evidence>
<feature type="compositionally biased region" description="Low complexity" evidence="1">
    <location>
        <begin position="457"/>
        <end position="468"/>
    </location>
</feature>
<comment type="caution">
    <text evidence="4">The sequence shown here is derived from an EMBL/GenBank/DDBJ whole genome shotgun (WGS) entry which is preliminary data.</text>
</comment>
<proteinExistence type="predicted"/>
<keyword evidence="2" id="KW-1133">Transmembrane helix</keyword>
<gene>
    <name evidence="4" type="ORF">C8A01DRAFT_17431</name>
</gene>
<feature type="compositionally biased region" description="Pro residues" evidence="1">
    <location>
        <begin position="469"/>
        <end position="478"/>
    </location>
</feature>
<feature type="compositionally biased region" description="Low complexity" evidence="1">
    <location>
        <begin position="509"/>
        <end position="518"/>
    </location>
</feature>
<feature type="transmembrane region" description="Helical" evidence="2">
    <location>
        <begin position="250"/>
        <end position="273"/>
    </location>
</feature>
<feature type="region of interest" description="Disordered" evidence="1">
    <location>
        <begin position="442"/>
        <end position="518"/>
    </location>
</feature>
<keyword evidence="2" id="KW-0812">Transmembrane</keyword>
<evidence type="ECO:0000313" key="4">
    <source>
        <dbReference type="EMBL" id="KAK4038522.1"/>
    </source>
</evidence>
<feature type="transmembrane region" description="Helical" evidence="2">
    <location>
        <begin position="285"/>
        <end position="303"/>
    </location>
</feature>
<feature type="chain" id="PRO_5042867824" evidence="3">
    <location>
        <begin position="20"/>
        <end position="518"/>
    </location>
</feature>
<feature type="region of interest" description="Disordered" evidence="1">
    <location>
        <begin position="362"/>
        <end position="416"/>
    </location>
</feature>
<evidence type="ECO:0000256" key="2">
    <source>
        <dbReference type="SAM" id="Phobius"/>
    </source>
</evidence>
<feature type="compositionally biased region" description="Pro residues" evidence="1">
    <location>
        <begin position="491"/>
        <end position="508"/>
    </location>
</feature>
<protein>
    <submittedName>
        <fullName evidence="4">Uncharacterized protein</fullName>
    </submittedName>
</protein>
<evidence type="ECO:0000256" key="3">
    <source>
        <dbReference type="SAM" id="SignalP"/>
    </source>
</evidence>
<dbReference type="AlphaFoldDB" id="A0AAN6PCQ0"/>